<accession>A0A8J4YJL9</accession>
<evidence type="ECO:0000313" key="3">
    <source>
        <dbReference type="Proteomes" id="UP000770661"/>
    </source>
</evidence>
<dbReference type="Proteomes" id="UP000770661">
    <property type="component" value="Unassembled WGS sequence"/>
</dbReference>
<dbReference type="AlphaFoldDB" id="A0A8J4YJL9"/>
<gene>
    <name evidence="2" type="ORF">GWK47_031275</name>
</gene>
<organism evidence="2 3">
    <name type="scientific">Chionoecetes opilio</name>
    <name type="common">Atlantic snow crab</name>
    <name type="synonym">Cancer opilio</name>
    <dbReference type="NCBI Taxonomy" id="41210"/>
    <lineage>
        <taxon>Eukaryota</taxon>
        <taxon>Metazoa</taxon>
        <taxon>Ecdysozoa</taxon>
        <taxon>Arthropoda</taxon>
        <taxon>Crustacea</taxon>
        <taxon>Multicrustacea</taxon>
        <taxon>Malacostraca</taxon>
        <taxon>Eumalacostraca</taxon>
        <taxon>Eucarida</taxon>
        <taxon>Decapoda</taxon>
        <taxon>Pleocyemata</taxon>
        <taxon>Brachyura</taxon>
        <taxon>Eubrachyura</taxon>
        <taxon>Majoidea</taxon>
        <taxon>Majidae</taxon>
        <taxon>Chionoecetes</taxon>
    </lineage>
</organism>
<evidence type="ECO:0000313" key="2">
    <source>
        <dbReference type="EMBL" id="KAG0729012.1"/>
    </source>
</evidence>
<name>A0A8J4YJL9_CHIOP</name>
<protein>
    <submittedName>
        <fullName evidence="2">Uncharacterized protein</fullName>
    </submittedName>
</protein>
<feature type="compositionally biased region" description="Basic and acidic residues" evidence="1">
    <location>
        <begin position="76"/>
        <end position="87"/>
    </location>
</feature>
<evidence type="ECO:0000256" key="1">
    <source>
        <dbReference type="SAM" id="MobiDB-lite"/>
    </source>
</evidence>
<reference evidence="2" key="1">
    <citation type="submission" date="2020-07" db="EMBL/GenBank/DDBJ databases">
        <title>The High-quality genome of the commercially important snow crab, Chionoecetes opilio.</title>
        <authorList>
            <person name="Jeong J.-H."/>
            <person name="Ryu S."/>
        </authorList>
    </citation>
    <scope>NUCLEOTIDE SEQUENCE</scope>
    <source>
        <strain evidence="2">MADBK_172401_WGS</strain>
        <tissue evidence="2">Digestive gland</tissue>
    </source>
</reference>
<comment type="caution">
    <text evidence="2">The sequence shown here is derived from an EMBL/GenBank/DDBJ whole genome shotgun (WGS) entry which is preliminary data.</text>
</comment>
<proteinExistence type="predicted"/>
<feature type="region of interest" description="Disordered" evidence="1">
    <location>
        <begin position="73"/>
        <end position="99"/>
    </location>
</feature>
<sequence>MHQCHASVRQTAFDGRARGAAPRPGRTSSPPRGVAASSVWEESFSRKDIVTPEVLGKDLHQITPPTRHFFSLRAPEFSRLRPEDPGRGNRPGLRHRQARTSSVCCRDPSYVATTADSWTVHNRAFIGMTCPGSARIPAANRAHIGVQGDQGEADKLVLRRPSLMSTMSSAWGKRWWPPPRKTAPTCGCFKYF</sequence>
<feature type="region of interest" description="Disordered" evidence="1">
    <location>
        <begin position="1"/>
        <end position="41"/>
    </location>
</feature>
<keyword evidence="3" id="KW-1185">Reference proteome</keyword>
<feature type="compositionally biased region" description="Low complexity" evidence="1">
    <location>
        <begin position="18"/>
        <end position="33"/>
    </location>
</feature>
<dbReference type="EMBL" id="JACEEZ010001607">
    <property type="protein sequence ID" value="KAG0729012.1"/>
    <property type="molecule type" value="Genomic_DNA"/>
</dbReference>